<organism evidence="2 3">
    <name type="scientific">Streptomyces zingiberis</name>
    <dbReference type="NCBI Taxonomy" id="2053010"/>
    <lineage>
        <taxon>Bacteria</taxon>
        <taxon>Bacillati</taxon>
        <taxon>Actinomycetota</taxon>
        <taxon>Actinomycetes</taxon>
        <taxon>Kitasatosporales</taxon>
        <taxon>Streptomycetaceae</taxon>
        <taxon>Streptomyces</taxon>
    </lineage>
</organism>
<feature type="transmembrane region" description="Helical" evidence="1">
    <location>
        <begin position="79"/>
        <end position="97"/>
    </location>
</feature>
<evidence type="ECO:0000313" key="2">
    <source>
        <dbReference type="EMBL" id="NJP99157.1"/>
    </source>
</evidence>
<dbReference type="EMBL" id="JAATEN010000001">
    <property type="protein sequence ID" value="NJP99157.1"/>
    <property type="molecule type" value="Genomic_DNA"/>
</dbReference>
<evidence type="ECO:0000256" key="1">
    <source>
        <dbReference type="SAM" id="Phobius"/>
    </source>
</evidence>
<dbReference type="RefSeq" id="WP_168099769.1">
    <property type="nucleotide sequence ID" value="NZ_JAATEN010000001.1"/>
</dbReference>
<sequence>MVRRPWIVLIGVVAYTGLLLVVREQVVYVPSVTIFGSAGMKLMNFLPLLVCLALLLSLDRRLGHAELTGVRPVVRADRGLVLAATGVVLLTGALFHLRLDMPTATAAGRNTLFLVGFALLVRARFGGTVAASATAGWLFVTVAAGLRTPQDPYPWGLLLEPWNEPVAAAATAVVALLGLVALRREPPRG</sequence>
<feature type="transmembrane region" description="Helical" evidence="1">
    <location>
        <begin position="128"/>
        <end position="146"/>
    </location>
</feature>
<feature type="transmembrane region" description="Helical" evidence="1">
    <location>
        <begin position="103"/>
        <end position="121"/>
    </location>
</feature>
<keyword evidence="1" id="KW-0472">Membrane</keyword>
<reference evidence="2 3" key="1">
    <citation type="submission" date="2020-03" db="EMBL/GenBank/DDBJ databases">
        <title>WGS of actinomycetes isolated from Thailand.</title>
        <authorList>
            <person name="Thawai C."/>
        </authorList>
    </citation>
    <scope>NUCLEOTIDE SEQUENCE [LARGE SCALE GENOMIC DNA]</scope>
    <source>
        <strain evidence="2 3">PLAI 1-29</strain>
    </source>
</reference>
<proteinExistence type="predicted"/>
<comment type="caution">
    <text evidence="2">The sequence shown here is derived from an EMBL/GenBank/DDBJ whole genome shotgun (WGS) entry which is preliminary data.</text>
</comment>
<feature type="transmembrane region" description="Helical" evidence="1">
    <location>
        <begin position="42"/>
        <end position="58"/>
    </location>
</feature>
<dbReference type="Proteomes" id="UP000695264">
    <property type="component" value="Unassembled WGS sequence"/>
</dbReference>
<evidence type="ECO:0000313" key="3">
    <source>
        <dbReference type="Proteomes" id="UP000695264"/>
    </source>
</evidence>
<feature type="transmembrane region" description="Helical" evidence="1">
    <location>
        <begin position="5"/>
        <end position="22"/>
    </location>
</feature>
<protein>
    <submittedName>
        <fullName evidence="2">Uncharacterized protein</fullName>
    </submittedName>
</protein>
<keyword evidence="1" id="KW-1133">Transmembrane helix</keyword>
<feature type="transmembrane region" description="Helical" evidence="1">
    <location>
        <begin position="166"/>
        <end position="182"/>
    </location>
</feature>
<keyword evidence="1" id="KW-0812">Transmembrane</keyword>
<gene>
    <name evidence="2" type="ORF">HCK00_00910</name>
</gene>
<keyword evidence="3" id="KW-1185">Reference proteome</keyword>
<name>A0ABX1BRR3_9ACTN</name>
<accession>A0ABX1BRR3</accession>